<proteinExistence type="predicted"/>
<gene>
    <name evidence="2" type="ORF">K432DRAFT_267689</name>
</gene>
<accession>A0A8E2JFF9</accession>
<protein>
    <submittedName>
        <fullName evidence="2">Uncharacterized protein</fullName>
    </submittedName>
</protein>
<feature type="region of interest" description="Disordered" evidence="1">
    <location>
        <begin position="1"/>
        <end position="31"/>
    </location>
</feature>
<organism evidence="2 3">
    <name type="scientific">Lepidopterella palustris CBS 459.81</name>
    <dbReference type="NCBI Taxonomy" id="1314670"/>
    <lineage>
        <taxon>Eukaryota</taxon>
        <taxon>Fungi</taxon>
        <taxon>Dikarya</taxon>
        <taxon>Ascomycota</taxon>
        <taxon>Pezizomycotina</taxon>
        <taxon>Dothideomycetes</taxon>
        <taxon>Pleosporomycetidae</taxon>
        <taxon>Mytilinidiales</taxon>
        <taxon>Argynnaceae</taxon>
        <taxon>Lepidopterella</taxon>
    </lineage>
</organism>
<feature type="non-terminal residue" evidence="2">
    <location>
        <position position="66"/>
    </location>
</feature>
<dbReference type="Proteomes" id="UP000250266">
    <property type="component" value="Unassembled WGS sequence"/>
</dbReference>
<reference evidence="2 3" key="1">
    <citation type="journal article" date="2016" name="Nat. Commun.">
        <title>Ectomycorrhizal ecology is imprinted in the genome of the dominant symbiotic fungus Cenococcum geophilum.</title>
        <authorList>
            <consortium name="DOE Joint Genome Institute"/>
            <person name="Peter M."/>
            <person name="Kohler A."/>
            <person name="Ohm R.A."/>
            <person name="Kuo A."/>
            <person name="Krutzmann J."/>
            <person name="Morin E."/>
            <person name="Arend M."/>
            <person name="Barry K.W."/>
            <person name="Binder M."/>
            <person name="Choi C."/>
            <person name="Clum A."/>
            <person name="Copeland A."/>
            <person name="Grisel N."/>
            <person name="Haridas S."/>
            <person name="Kipfer T."/>
            <person name="LaButti K."/>
            <person name="Lindquist E."/>
            <person name="Lipzen A."/>
            <person name="Maire R."/>
            <person name="Meier B."/>
            <person name="Mihaltcheva S."/>
            <person name="Molinier V."/>
            <person name="Murat C."/>
            <person name="Poggeler S."/>
            <person name="Quandt C.A."/>
            <person name="Sperisen C."/>
            <person name="Tritt A."/>
            <person name="Tisserant E."/>
            <person name="Crous P.W."/>
            <person name="Henrissat B."/>
            <person name="Nehls U."/>
            <person name="Egli S."/>
            <person name="Spatafora J.W."/>
            <person name="Grigoriev I.V."/>
            <person name="Martin F.M."/>
        </authorList>
    </citation>
    <scope>NUCLEOTIDE SEQUENCE [LARGE SCALE GENOMIC DNA]</scope>
    <source>
        <strain evidence="2 3">CBS 459.81</strain>
    </source>
</reference>
<keyword evidence="3" id="KW-1185">Reference proteome</keyword>
<name>A0A8E2JFF9_9PEZI</name>
<evidence type="ECO:0000256" key="1">
    <source>
        <dbReference type="SAM" id="MobiDB-lite"/>
    </source>
</evidence>
<dbReference type="EMBL" id="KV744954">
    <property type="protein sequence ID" value="OCK80579.1"/>
    <property type="molecule type" value="Genomic_DNA"/>
</dbReference>
<evidence type="ECO:0000313" key="3">
    <source>
        <dbReference type="Proteomes" id="UP000250266"/>
    </source>
</evidence>
<feature type="compositionally biased region" description="Polar residues" evidence="1">
    <location>
        <begin position="1"/>
        <end position="10"/>
    </location>
</feature>
<dbReference type="AlphaFoldDB" id="A0A8E2JFF9"/>
<evidence type="ECO:0000313" key="2">
    <source>
        <dbReference type="EMBL" id="OCK80579.1"/>
    </source>
</evidence>
<feature type="non-terminal residue" evidence="2">
    <location>
        <position position="1"/>
    </location>
</feature>
<sequence length="66" mass="7384">QTQQCRQQSEIAAPRQLGYDYRPNRDGAGRTAAETKSLLNEYALLAEAAKRAQMAVLMRDIDGMEL</sequence>
<dbReference type="OrthoDB" id="4157208at2759"/>